<evidence type="ECO:0000313" key="3">
    <source>
        <dbReference type="Proteomes" id="UP000054630"/>
    </source>
</evidence>
<feature type="compositionally biased region" description="Basic and acidic residues" evidence="1">
    <location>
        <begin position="43"/>
        <end position="57"/>
    </location>
</feature>
<proteinExistence type="predicted"/>
<protein>
    <submittedName>
        <fullName evidence="2">Uncharacterized protein</fullName>
    </submittedName>
</protein>
<reference evidence="2 3" key="1">
    <citation type="submission" date="2015-01" db="EMBL/GenBank/DDBJ databases">
        <title>Evolution of Trichinella species and genotypes.</title>
        <authorList>
            <person name="Korhonen P.K."/>
            <person name="Edoardo P."/>
            <person name="Giuseppe L.R."/>
            <person name="Gasser R.B."/>
        </authorList>
    </citation>
    <scope>NUCLEOTIDE SEQUENCE [LARGE SCALE GENOMIC DNA]</scope>
    <source>
        <strain evidence="2">ISS37</strain>
    </source>
</reference>
<dbReference type="Proteomes" id="UP000054630">
    <property type="component" value="Unassembled WGS sequence"/>
</dbReference>
<evidence type="ECO:0000313" key="2">
    <source>
        <dbReference type="EMBL" id="KRX12372.1"/>
    </source>
</evidence>
<dbReference type="EMBL" id="JYDL01000460">
    <property type="protein sequence ID" value="KRX12372.1"/>
    <property type="molecule type" value="Genomic_DNA"/>
</dbReference>
<dbReference type="AlphaFoldDB" id="A0A0V0RCZ7"/>
<keyword evidence="3" id="KW-1185">Reference proteome</keyword>
<gene>
    <name evidence="2" type="ORF">T07_14151</name>
</gene>
<comment type="caution">
    <text evidence="2">The sequence shown here is derived from an EMBL/GenBank/DDBJ whole genome shotgun (WGS) entry which is preliminary data.</text>
</comment>
<sequence length="133" mass="15740">MSGSSSLKVEARSGGLVFYPQVHTPPAWKRVDGRIFRDRRKKNSDSRLKMTKREMSKQVEMTGRAPHEMKIPAESTEISAVERTEWMCYLKRVVMVKMEMNEQMMDENGDGDGDEEEYEWHRRLRIQKRMSRL</sequence>
<accession>A0A0V0RCZ7</accession>
<feature type="region of interest" description="Disordered" evidence="1">
    <location>
        <begin position="39"/>
        <end position="73"/>
    </location>
</feature>
<organism evidence="2 3">
    <name type="scientific">Trichinella nelsoni</name>
    <dbReference type="NCBI Taxonomy" id="6336"/>
    <lineage>
        <taxon>Eukaryota</taxon>
        <taxon>Metazoa</taxon>
        <taxon>Ecdysozoa</taxon>
        <taxon>Nematoda</taxon>
        <taxon>Enoplea</taxon>
        <taxon>Dorylaimia</taxon>
        <taxon>Trichinellida</taxon>
        <taxon>Trichinellidae</taxon>
        <taxon>Trichinella</taxon>
    </lineage>
</organism>
<evidence type="ECO:0000256" key="1">
    <source>
        <dbReference type="SAM" id="MobiDB-lite"/>
    </source>
</evidence>
<name>A0A0V0RCZ7_9BILA</name>